<reference evidence="2 3" key="1">
    <citation type="submission" date="2023-06" db="EMBL/GenBank/DDBJ databases">
        <authorList>
            <person name="Yushchuk O."/>
            <person name="Binda E."/>
            <person name="Ruckert-Reed C."/>
            <person name="Fedorenko V."/>
            <person name="Kalinowski J."/>
            <person name="Marinelli F."/>
        </authorList>
    </citation>
    <scope>NUCLEOTIDE SEQUENCE [LARGE SCALE GENOMIC DNA]</scope>
    <source>
        <strain evidence="2 3">NRRL 3884</strain>
    </source>
</reference>
<gene>
    <name evidence="2" type="ORF">ACTOB_004325</name>
</gene>
<accession>A0ABY8WRR6</accession>
<dbReference type="EMBL" id="CP126980">
    <property type="protein sequence ID" value="WIN00610.1"/>
    <property type="molecule type" value="Genomic_DNA"/>
</dbReference>
<feature type="region of interest" description="Disordered" evidence="1">
    <location>
        <begin position="172"/>
        <end position="191"/>
    </location>
</feature>
<proteinExistence type="predicted"/>
<keyword evidence="3" id="KW-1185">Reference proteome</keyword>
<dbReference type="RefSeq" id="WP_284922139.1">
    <property type="nucleotide sequence ID" value="NZ_CP126980.1"/>
</dbReference>
<organism evidence="2 3">
    <name type="scientific">Actinoplanes oblitus</name>
    <dbReference type="NCBI Taxonomy" id="3040509"/>
    <lineage>
        <taxon>Bacteria</taxon>
        <taxon>Bacillati</taxon>
        <taxon>Actinomycetota</taxon>
        <taxon>Actinomycetes</taxon>
        <taxon>Micromonosporales</taxon>
        <taxon>Micromonosporaceae</taxon>
        <taxon>Actinoplanes</taxon>
    </lineage>
</organism>
<dbReference type="Proteomes" id="UP001240150">
    <property type="component" value="Chromosome"/>
</dbReference>
<sequence>MDSETLVAEFGKDPNSVFVDIIRTSPEPIPAQLIKKRLVDAGMKKGDIDRHWKRIQRVIALHPQIGVANRKYEWLAERRSARSSLDLLAGRLDARQPRWLTTAWTRHVADALDRAVPAAGWAEHQFQQARLVAGLAVAVEKLQAAGAPFAEVIELLAEESRRKRLWRVGEPGDTVPFDPEAHEAEPEAPEPGTAVRVVRPGYVWRGSGKQLVAAKATVTL</sequence>
<evidence type="ECO:0000313" key="2">
    <source>
        <dbReference type="EMBL" id="WIN00610.1"/>
    </source>
</evidence>
<evidence type="ECO:0000313" key="3">
    <source>
        <dbReference type="Proteomes" id="UP001240150"/>
    </source>
</evidence>
<name>A0ABY8WRR6_9ACTN</name>
<protein>
    <recommendedName>
        <fullName evidence="4">Nucleotide exchange factor GrpE</fullName>
    </recommendedName>
</protein>
<evidence type="ECO:0008006" key="4">
    <source>
        <dbReference type="Google" id="ProtNLM"/>
    </source>
</evidence>
<evidence type="ECO:0000256" key="1">
    <source>
        <dbReference type="SAM" id="MobiDB-lite"/>
    </source>
</evidence>